<feature type="signal peptide" evidence="1">
    <location>
        <begin position="1"/>
        <end position="19"/>
    </location>
</feature>
<accession>A0ABW3JNY7</accession>
<comment type="caution">
    <text evidence="2">The sequence shown here is derived from an EMBL/GenBank/DDBJ whole genome shotgun (WGS) entry which is preliminary data.</text>
</comment>
<feature type="chain" id="PRO_5046754267" description="Lipoprotein" evidence="1">
    <location>
        <begin position="20"/>
        <end position="130"/>
    </location>
</feature>
<evidence type="ECO:0000256" key="1">
    <source>
        <dbReference type="SAM" id="SignalP"/>
    </source>
</evidence>
<sequence length="130" mass="14879">MKRKLTLILLSLTFTSCFFSNYESELIKSPTGNFEIKATVNRTDKNAEDFAYVIIHLYGKENNKLTELNTGAGDGNKWTIGWTEVGDTIVLQSSDIGNKAWILNQDKPNQIKMTDELNERAEFLYSEKYK</sequence>
<evidence type="ECO:0000313" key="2">
    <source>
        <dbReference type="EMBL" id="MFD0991664.1"/>
    </source>
</evidence>
<protein>
    <recommendedName>
        <fullName evidence="4">Lipoprotein</fullName>
    </recommendedName>
</protein>
<gene>
    <name evidence="2" type="ORF">ACFQ1U_00455</name>
</gene>
<dbReference type="RefSeq" id="WP_386104181.1">
    <property type="nucleotide sequence ID" value="NZ_JBHTJR010000007.1"/>
</dbReference>
<evidence type="ECO:0000313" key="3">
    <source>
        <dbReference type="Proteomes" id="UP001597062"/>
    </source>
</evidence>
<reference evidence="3" key="1">
    <citation type="journal article" date="2019" name="Int. J. Syst. Evol. Microbiol.">
        <title>The Global Catalogue of Microorganisms (GCM) 10K type strain sequencing project: providing services to taxonomists for standard genome sequencing and annotation.</title>
        <authorList>
            <consortium name="The Broad Institute Genomics Platform"/>
            <consortium name="The Broad Institute Genome Sequencing Center for Infectious Disease"/>
            <person name="Wu L."/>
            <person name="Ma J."/>
        </authorList>
    </citation>
    <scope>NUCLEOTIDE SEQUENCE [LARGE SCALE GENOMIC DNA]</scope>
    <source>
        <strain evidence="3">CCUG 60527</strain>
    </source>
</reference>
<proteinExistence type="predicted"/>
<name>A0ABW3JNY7_9FLAO</name>
<evidence type="ECO:0008006" key="4">
    <source>
        <dbReference type="Google" id="ProtNLM"/>
    </source>
</evidence>
<keyword evidence="1" id="KW-0732">Signal</keyword>
<dbReference type="PROSITE" id="PS51257">
    <property type="entry name" value="PROKAR_LIPOPROTEIN"/>
    <property type="match status" value="1"/>
</dbReference>
<keyword evidence="3" id="KW-1185">Reference proteome</keyword>
<organism evidence="2 3">
    <name type="scientific">Tenacibaculum geojense</name>
    <dbReference type="NCBI Taxonomy" id="915352"/>
    <lineage>
        <taxon>Bacteria</taxon>
        <taxon>Pseudomonadati</taxon>
        <taxon>Bacteroidota</taxon>
        <taxon>Flavobacteriia</taxon>
        <taxon>Flavobacteriales</taxon>
        <taxon>Flavobacteriaceae</taxon>
        <taxon>Tenacibaculum</taxon>
    </lineage>
</organism>
<dbReference type="Proteomes" id="UP001597062">
    <property type="component" value="Unassembled WGS sequence"/>
</dbReference>
<dbReference type="EMBL" id="JBHTJR010000007">
    <property type="protein sequence ID" value="MFD0991664.1"/>
    <property type="molecule type" value="Genomic_DNA"/>
</dbReference>